<dbReference type="InterPro" id="IPR050955">
    <property type="entry name" value="Plant_Biomass_Hydrol_Est"/>
</dbReference>
<organism evidence="4 5">
    <name type="scientific">Noviherbaspirillum suwonense</name>
    <dbReference type="NCBI Taxonomy" id="1224511"/>
    <lineage>
        <taxon>Bacteria</taxon>
        <taxon>Pseudomonadati</taxon>
        <taxon>Pseudomonadota</taxon>
        <taxon>Betaproteobacteria</taxon>
        <taxon>Burkholderiales</taxon>
        <taxon>Oxalobacteraceae</taxon>
        <taxon>Noviherbaspirillum</taxon>
    </lineage>
</organism>
<keyword evidence="5" id="KW-1185">Reference proteome</keyword>
<gene>
    <name evidence="4" type="ORF">SAMN06295970_1125</name>
</gene>
<evidence type="ECO:0000313" key="4">
    <source>
        <dbReference type="EMBL" id="SMP66500.1"/>
    </source>
</evidence>
<dbReference type="InterPro" id="IPR010126">
    <property type="entry name" value="Esterase_phb"/>
</dbReference>
<dbReference type="Gene3D" id="3.40.50.1820">
    <property type="entry name" value="alpha/beta hydrolase"/>
    <property type="match status" value="1"/>
</dbReference>
<dbReference type="PANTHER" id="PTHR43037:SF1">
    <property type="entry name" value="BLL1128 PROTEIN"/>
    <property type="match status" value="1"/>
</dbReference>
<protein>
    <submittedName>
        <fullName evidence="4">Esterase, PHB depolymerase family</fullName>
    </submittedName>
</protein>
<evidence type="ECO:0000313" key="5">
    <source>
        <dbReference type="Proteomes" id="UP001158049"/>
    </source>
</evidence>
<dbReference type="InterPro" id="IPR029058">
    <property type="entry name" value="AB_hydrolase_fold"/>
</dbReference>
<accession>A0ABY1QBS9</accession>
<keyword evidence="1" id="KW-0732">Signal</keyword>
<proteinExistence type="predicted"/>
<dbReference type="Proteomes" id="UP001158049">
    <property type="component" value="Unassembled WGS sequence"/>
</dbReference>
<evidence type="ECO:0000256" key="1">
    <source>
        <dbReference type="ARBA" id="ARBA00022729"/>
    </source>
</evidence>
<evidence type="ECO:0000256" key="2">
    <source>
        <dbReference type="ARBA" id="ARBA00022801"/>
    </source>
</evidence>
<reference evidence="4 5" key="1">
    <citation type="submission" date="2017-05" db="EMBL/GenBank/DDBJ databases">
        <authorList>
            <person name="Varghese N."/>
            <person name="Submissions S."/>
        </authorList>
    </citation>
    <scope>NUCLEOTIDE SEQUENCE [LARGE SCALE GENOMIC DNA]</scope>
    <source>
        <strain evidence="4 5">DSM 26001</strain>
    </source>
</reference>
<dbReference type="PANTHER" id="PTHR43037">
    <property type="entry name" value="UNNAMED PRODUCT-RELATED"/>
    <property type="match status" value="1"/>
</dbReference>
<comment type="caution">
    <text evidence="4">The sequence shown here is derived from an EMBL/GenBank/DDBJ whole genome shotgun (WGS) entry which is preliminary data.</text>
</comment>
<keyword evidence="2" id="KW-0378">Hydrolase</keyword>
<dbReference type="SUPFAM" id="SSF53474">
    <property type="entry name" value="alpha/beta-Hydrolases"/>
    <property type="match status" value="1"/>
</dbReference>
<dbReference type="NCBIfam" id="TIGR01840">
    <property type="entry name" value="esterase_phb"/>
    <property type="match status" value="1"/>
</dbReference>
<sequence>MLSRPPVPETAPTLHSGTPGKRRAGRVSTRPSQFLHGTFQCDAGSRDYRLFVPSCYAGRPLPLIIMLHGCKQTPEDFAAGTAMNEAAEAAGLLVAYPAQTKAANRMQCWNWFQDKHQQRGKGEPAIIAGITREIMQQYAIDAHRVYVAGLSAGGSMAVVMGNTYPDLYAAVGVHSGLMYRGADNAYSAIFAMQRGARIKPTPATQVSAPATPTLPCIVFHGENDRTVHPDNGQLIIAHSAPNSLEGHPPAQVEIMVRRGQVDGGHAYTQTAYLDQERVPVAEHWLVHGSGHAWSGGQVRGSYTDGKGPDATGEMLRFLLSHSHRSGP</sequence>
<name>A0ABY1QBS9_9BURK</name>
<dbReference type="Pfam" id="PF10503">
    <property type="entry name" value="Esterase_PHB"/>
    <property type="match status" value="1"/>
</dbReference>
<evidence type="ECO:0000256" key="3">
    <source>
        <dbReference type="SAM" id="MobiDB-lite"/>
    </source>
</evidence>
<dbReference type="EMBL" id="FXUL01000012">
    <property type="protein sequence ID" value="SMP66500.1"/>
    <property type="molecule type" value="Genomic_DNA"/>
</dbReference>
<feature type="region of interest" description="Disordered" evidence="3">
    <location>
        <begin position="1"/>
        <end position="29"/>
    </location>
</feature>